<feature type="domain" description="Beta-lactamase-related" evidence="2">
    <location>
        <begin position="34"/>
        <end position="354"/>
    </location>
</feature>
<sequence>MTHILTIALAAGLAACSANTGSTPAVMAHDQAVDAIAREWVEAHDFNGVIMSSAPGHPAYQLVVGVADPDTARPLTADTAFQTGSVEKYFAAIVVFALMDEGVLDIDTPISAYLPDYRSDTGDQLTLRHILSNQSGLPNDILQAFRRAANGEMEAVEAIRVPDAVSLYASGDLGFEPGAQFDYVLSNWLLVQHLLEEVTGLPYPQLRARFVFDPAQMRQSGGYLNDLFNTDPRVDDVAIGFDPGDPAGQGDYWSPSFFRGSYTTAADMIALERALADGRVLSAARLELFRTVQAPQQAYAFGGRYRDWELCGEPRLVSTQSGSNGASNMTSAFDIQSGYAVAIMTNVDESQGEMFALSARLMETMMGCGE</sequence>
<protein>
    <submittedName>
        <fullName evidence="3">CubicO group peptidase (Beta-lactamase class C family)</fullName>
    </submittedName>
</protein>
<organism evidence="3 4">
    <name type="scientific">Maricaulis maris</name>
    <dbReference type="NCBI Taxonomy" id="74318"/>
    <lineage>
        <taxon>Bacteria</taxon>
        <taxon>Pseudomonadati</taxon>
        <taxon>Pseudomonadota</taxon>
        <taxon>Alphaproteobacteria</taxon>
        <taxon>Maricaulales</taxon>
        <taxon>Maricaulaceae</taxon>
        <taxon>Maricaulis</taxon>
    </lineage>
</organism>
<feature type="signal peptide" evidence="1">
    <location>
        <begin position="1"/>
        <end position="20"/>
    </location>
</feature>
<dbReference type="SUPFAM" id="SSF56601">
    <property type="entry name" value="beta-lactamase/transpeptidase-like"/>
    <property type="match status" value="1"/>
</dbReference>
<evidence type="ECO:0000256" key="1">
    <source>
        <dbReference type="SAM" id="SignalP"/>
    </source>
</evidence>
<dbReference type="InterPro" id="IPR050789">
    <property type="entry name" value="Diverse_Enzym_Activities"/>
</dbReference>
<evidence type="ECO:0000259" key="2">
    <source>
        <dbReference type="Pfam" id="PF00144"/>
    </source>
</evidence>
<accession>A0A495DLS2</accession>
<gene>
    <name evidence="3" type="ORF">C7435_0822</name>
</gene>
<keyword evidence="1" id="KW-0732">Signal</keyword>
<reference evidence="3 4" key="1">
    <citation type="submission" date="2018-10" db="EMBL/GenBank/DDBJ databases">
        <title>Genomic Encyclopedia of Type Strains, Phase IV (KMG-IV): sequencing the most valuable type-strain genomes for metagenomic binning, comparative biology and taxonomic classification.</title>
        <authorList>
            <person name="Goeker M."/>
        </authorList>
    </citation>
    <scope>NUCLEOTIDE SEQUENCE [LARGE SCALE GENOMIC DNA]</scope>
    <source>
        <strain evidence="3 4">DSM 4734</strain>
    </source>
</reference>
<dbReference type="Pfam" id="PF00144">
    <property type="entry name" value="Beta-lactamase"/>
    <property type="match status" value="1"/>
</dbReference>
<comment type="caution">
    <text evidence="3">The sequence shown here is derived from an EMBL/GenBank/DDBJ whole genome shotgun (WGS) entry which is preliminary data.</text>
</comment>
<evidence type="ECO:0000313" key="4">
    <source>
        <dbReference type="Proteomes" id="UP000273675"/>
    </source>
</evidence>
<dbReference type="Proteomes" id="UP000273675">
    <property type="component" value="Unassembled WGS sequence"/>
</dbReference>
<evidence type="ECO:0000313" key="3">
    <source>
        <dbReference type="EMBL" id="RKR02878.1"/>
    </source>
</evidence>
<name>A0A495DLS2_9PROT</name>
<dbReference type="InterPro" id="IPR001466">
    <property type="entry name" value="Beta-lactam-related"/>
</dbReference>
<dbReference type="PANTHER" id="PTHR43283">
    <property type="entry name" value="BETA-LACTAMASE-RELATED"/>
    <property type="match status" value="1"/>
</dbReference>
<dbReference type="RefSeq" id="WP_121210148.1">
    <property type="nucleotide sequence ID" value="NZ_RBIM01000002.1"/>
</dbReference>
<dbReference type="InterPro" id="IPR012338">
    <property type="entry name" value="Beta-lactam/transpept-like"/>
</dbReference>
<feature type="chain" id="PRO_5019711576" evidence="1">
    <location>
        <begin position="21"/>
        <end position="370"/>
    </location>
</feature>
<dbReference type="Gene3D" id="3.40.710.10">
    <property type="entry name" value="DD-peptidase/beta-lactamase superfamily"/>
    <property type="match status" value="1"/>
</dbReference>
<dbReference type="EMBL" id="RBIM01000002">
    <property type="protein sequence ID" value="RKR02878.1"/>
    <property type="molecule type" value="Genomic_DNA"/>
</dbReference>
<dbReference type="OrthoDB" id="5705574at2"/>
<dbReference type="AlphaFoldDB" id="A0A495DLS2"/>
<proteinExistence type="predicted"/>